<name>A0A914YNZ6_9BILA</name>
<evidence type="ECO:0000259" key="1">
    <source>
        <dbReference type="Pfam" id="PF16469"/>
    </source>
</evidence>
<dbReference type="InterPro" id="IPR038289">
    <property type="entry name" value="DVA-1_sf"/>
</dbReference>
<dbReference type="WBParaSite" id="PSU_v2.g2574.t1">
    <property type="protein sequence ID" value="PSU_v2.g2574.t1"/>
    <property type="gene ID" value="PSU_v2.g2574"/>
</dbReference>
<feature type="domain" description="Polyprotein allergen nematode" evidence="1">
    <location>
        <begin position="115"/>
        <end position="233"/>
    </location>
</feature>
<feature type="domain" description="Polyprotein allergen nematode" evidence="1">
    <location>
        <begin position="381"/>
        <end position="423"/>
    </location>
</feature>
<dbReference type="InterPro" id="IPR032487">
    <property type="entry name" value="ABA-1_nematode"/>
</dbReference>
<evidence type="ECO:0000313" key="3">
    <source>
        <dbReference type="WBParaSite" id="PSU_v2.g2574.t1"/>
    </source>
</evidence>
<protein>
    <submittedName>
        <fullName evidence="3">Polyprotein allergen nematode domain-containing protein</fullName>
    </submittedName>
</protein>
<evidence type="ECO:0000313" key="2">
    <source>
        <dbReference type="Proteomes" id="UP000887577"/>
    </source>
</evidence>
<dbReference type="Proteomes" id="UP000887577">
    <property type="component" value="Unplaced"/>
</dbReference>
<accession>A0A914YNZ6</accession>
<feature type="domain" description="Polyprotein allergen nematode" evidence="1">
    <location>
        <begin position="249"/>
        <end position="367"/>
    </location>
</feature>
<dbReference type="Pfam" id="PF16469">
    <property type="entry name" value="NPA"/>
    <property type="match status" value="4"/>
</dbReference>
<organism evidence="2 3">
    <name type="scientific">Panagrolaimus superbus</name>
    <dbReference type="NCBI Taxonomy" id="310955"/>
    <lineage>
        <taxon>Eukaryota</taxon>
        <taxon>Metazoa</taxon>
        <taxon>Ecdysozoa</taxon>
        <taxon>Nematoda</taxon>
        <taxon>Chromadorea</taxon>
        <taxon>Rhabditida</taxon>
        <taxon>Tylenchina</taxon>
        <taxon>Panagrolaimomorpha</taxon>
        <taxon>Panagrolaimoidea</taxon>
        <taxon>Panagrolaimidae</taxon>
        <taxon>Panagrolaimus</taxon>
    </lineage>
</organism>
<keyword evidence="2" id="KW-1185">Reference proteome</keyword>
<reference evidence="3" key="1">
    <citation type="submission" date="2022-11" db="UniProtKB">
        <authorList>
            <consortium name="WormBaseParasite"/>
        </authorList>
    </citation>
    <scope>IDENTIFICATION</scope>
</reference>
<dbReference type="AlphaFoldDB" id="A0A914YNZ6"/>
<proteinExistence type="predicted"/>
<dbReference type="Gene3D" id="1.10.533.30">
    <property type="entry name" value="Nematode polyprotein allergen ABA-1"/>
    <property type="match status" value="4"/>
</dbReference>
<feature type="domain" description="Polyprotein allergen nematode" evidence="1">
    <location>
        <begin position="1"/>
        <end position="98"/>
    </location>
</feature>
<sequence>MKVDNKSPDEMQKKVFEFYDATTGETRAKATELLQGGCRDLMQTIIGQEKAAELKTMKESGASIDEINAKVKEFVGQIDDEEKKQLASKYEGACKKVFGVQSRKRRDHYHDDDEDLEKFAENHLTWLTDEQKQEVTALKDSGKDAIKAKIHEFYNAATGETKAKATLELQNACQELINKVIGEEHAAILKGLRESGADIGEIQKKVDEFLAQVPDEKKRKLAEDHREGCAQMFLTPPSRRLRRDKHHEHTLKEFVDNHLTWLNGEQKAQILELDGQKEAIKAKINEFFEKTSGDEREKATASFQAACRERLVHVLGDQKAAELKTMRESGASNEALMKKTEELLATVEDETLRKEADEHKEDCLKVFGIKSRKIRDCGFDTAKHLTWLTDEQEDILNQMKAEKKAPKDIHKKIFEFYDATTGETPCSW</sequence>